<dbReference type="GO" id="GO:0020037">
    <property type="term" value="F:heme binding"/>
    <property type="evidence" value="ECO:0007669"/>
    <property type="project" value="InterPro"/>
</dbReference>
<dbReference type="GO" id="GO:0016705">
    <property type="term" value="F:oxidoreductase activity, acting on paired donors, with incorporation or reduction of molecular oxygen"/>
    <property type="evidence" value="ECO:0007669"/>
    <property type="project" value="InterPro"/>
</dbReference>
<dbReference type="SUPFAM" id="SSF48264">
    <property type="entry name" value="Cytochrome P450"/>
    <property type="match status" value="1"/>
</dbReference>
<evidence type="ECO:0000313" key="2">
    <source>
        <dbReference type="Proteomes" id="UP000800036"/>
    </source>
</evidence>
<dbReference type="GO" id="GO:0005506">
    <property type="term" value="F:iron ion binding"/>
    <property type="evidence" value="ECO:0007669"/>
    <property type="project" value="InterPro"/>
</dbReference>
<dbReference type="GO" id="GO:0004497">
    <property type="term" value="F:monooxygenase activity"/>
    <property type="evidence" value="ECO:0007669"/>
    <property type="project" value="InterPro"/>
</dbReference>
<protein>
    <recommendedName>
        <fullName evidence="3">Cytochrome P450</fullName>
    </recommendedName>
</protein>
<dbReference type="Pfam" id="PF00067">
    <property type="entry name" value="p450"/>
    <property type="match status" value="1"/>
</dbReference>
<proteinExistence type="predicted"/>
<reference evidence="1" key="1">
    <citation type="journal article" date="2020" name="Stud. Mycol.">
        <title>101 Dothideomycetes genomes: a test case for predicting lifestyles and emergence of pathogens.</title>
        <authorList>
            <person name="Haridas S."/>
            <person name="Albert R."/>
            <person name="Binder M."/>
            <person name="Bloem J."/>
            <person name="Labutti K."/>
            <person name="Salamov A."/>
            <person name="Andreopoulos B."/>
            <person name="Baker S."/>
            <person name="Barry K."/>
            <person name="Bills G."/>
            <person name="Bluhm B."/>
            <person name="Cannon C."/>
            <person name="Castanera R."/>
            <person name="Culley D."/>
            <person name="Daum C."/>
            <person name="Ezra D."/>
            <person name="Gonzalez J."/>
            <person name="Henrissat B."/>
            <person name="Kuo A."/>
            <person name="Liang C."/>
            <person name="Lipzen A."/>
            <person name="Lutzoni F."/>
            <person name="Magnuson J."/>
            <person name="Mondo S."/>
            <person name="Nolan M."/>
            <person name="Ohm R."/>
            <person name="Pangilinan J."/>
            <person name="Park H.-J."/>
            <person name="Ramirez L."/>
            <person name="Alfaro M."/>
            <person name="Sun H."/>
            <person name="Tritt A."/>
            <person name="Yoshinaga Y."/>
            <person name="Zwiers L.-H."/>
            <person name="Turgeon B."/>
            <person name="Goodwin S."/>
            <person name="Spatafora J."/>
            <person name="Crous P."/>
            <person name="Grigoriev I."/>
        </authorList>
    </citation>
    <scope>NUCLEOTIDE SEQUENCE</scope>
    <source>
        <strain evidence="1">CBS 107.79</strain>
    </source>
</reference>
<evidence type="ECO:0000313" key="1">
    <source>
        <dbReference type="EMBL" id="KAF1976973.1"/>
    </source>
</evidence>
<dbReference type="OrthoDB" id="1470350at2759"/>
<dbReference type="AlphaFoldDB" id="A0A6A5VHB7"/>
<gene>
    <name evidence="1" type="ORF">BU23DRAFT_565131</name>
</gene>
<organism evidence="1 2">
    <name type="scientific">Bimuria novae-zelandiae CBS 107.79</name>
    <dbReference type="NCBI Taxonomy" id="1447943"/>
    <lineage>
        <taxon>Eukaryota</taxon>
        <taxon>Fungi</taxon>
        <taxon>Dikarya</taxon>
        <taxon>Ascomycota</taxon>
        <taxon>Pezizomycotina</taxon>
        <taxon>Dothideomycetes</taxon>
        <taxon>Pleosporomycetidae</taxon>
        <taxon>Pleosporales</taxon>
        <taxon>Massarineae</taxon>
        <taxon>Didymosphaeriaceae</taxon>
        <taxon>Bimuria</taxon>
    </lineage>
</organism>
<dbReference type="InterPro" id="IPR001128">
    <property type="entry name" value="Cyt_P450"/>
</dbReference>
<dbReference type="Gene3D" id="1.10.630.10">
    <property type="entry name" value="Cytochrome P450"/>
    <property type="match status" value="1"/>
</dbReference>
<sequence>MPSDDPQVLKLRRYFHPFSIGPMNCAGQNLAMLEFQLVVAKTIWATDFSLPEGGINEEGFHQQGPPVYDVTDAYLSLKVGPFLRFRQRIKDVWNGSIMVSMRALLSLKNLMKFHQFVINCCERASGCMVRHTGLDSSLMRGASERQCASNLARSRDGIEREEIWKPSRSPAVWVRNMQVVRIIDSSYFRYCERGSRWTESGQCSLIVTDVHRDLPSIG</sequence>
<accession>A0A6A5VHB7</accession>
<dbReference type="Proteomes" id="UP000800036">
    <property type="component" value="Unassembled WGS sequence"/>
</dbReference>
<dbReference type="EMBL" id="ML976664">
    <property type="protein sequence ID" value="KAF1976973.1"/>
    <property type="molecule type" value="Genomic_DNA"/>
</dbReference>
<keyword evidence="2" id="KW-1185">Reference proteome</keyword>
<name>A0A6A5VHB7_9PLEO</name>
<dbReference type="InterPro" id="IPR036396">
    <property type="entry name" value="Cyt_P450_sf"/>
</dbReference>
<evidence type="ECO:0008006" key="3">
    <source>
        <dbReference type="Google" id="ProtNLM"/>
    </source>
</evidence>